<protein>
    <submittedName>
        <fullName evidence="1">Class I SAM-dependent methyltransferase</fullName>
    </submittedName>
</protein>
<proteinExistence type="predicted"/>
<accession>A0A9X4MK37</accession>
<dbReference type="Pfam" id="PF13489">
    <property type="entry name" value="Methyltransf_23"/>
    <property type="match status" value="1"/>
</dbReference>
<dbReference type="GO" id="GO:0032259">
    <property type="term" value="P:methylation"/>
    <property type="evidence" value="ECO:0007669"/>
    <property type="project" value="UniProtKB-KW"/>
</dbReference>
<dbReference type="EMBL" id="JAPHEH010000001">
    <property type="protein sequence ID" value="MDG4476299.1"/>
    <property type="molecule type" value="Genomic_DNA"/>
</dbReference>
<dbReference type="PANTHER" id="PTHR43861">
    <property type="entry name" value="TRANS-ACONITATE 2-METHYLTRANSFERASE-RELATED"/>
    <property type="match status" value="1"/>
</dbReference>
<dbReference type="CDD" id="cd02440">
    <property type="entry name" value="AdoMet_MTases"/>
    <property type="match status" value="1"/>
</dbReference>
<dbReference type="InterPro" id="IPR029063">
    <property type="entry name" value="SAM-dependent_MTases_sf"/>
</dbReference>
<organism evidence="1 2">
    <name type="scientific">Thiovibrio frasassiensis</name>
    <dbReference type="NCBI Taxonomy" id="2984131"/>
    <lineage>
        <taxon>Bacteria</taxon>
        <taxon>Pseudomonadati</taxon>
        <taxon>Thermodesulfobacteriota</taxon>
        <taxon>Desulfobulbia</taxon>
        <taxon>Desulfobulbales</taxon>
        <taxon>Thiovibrionaceae</taxon>
        <taxon>Thiovibrio</taxon>
    </lineage>
</organism>
<dbReference type="AlphaFoldDB" id="A0A9X4MK37"/>
<dbReference type="Gene3D" id="3.40.50.150">
    <property type="entry name" value="Vaccinia Virus protein VP39"/>
    <property type="match status" value="1"/>
</dbReference>
<comment type="caution">
    <text evidence="1">The sequence shown here is derived from an EMBL/GenBank/DDBJ whole genome shotgun (WGS) entry which is preliminary data.</text>
</comment>
<evidence type="ECO:0000313" key="2">
    <source>
        <dbReference type="Proteomes" id="UP001154240"/>
    </source>
</evidence>
<dbReference type="PANTHER" id="PTHR43861:SF6">
    <property type="entry name" value="METHYLTRANSFERASE TYPE 11"/>
    <property type="match status" value="1"/>
</dbReference>
<reference evidence="1" key="2">
    <citation type="submission" date="2022-10" db="EMBL/GenBank/DDBJ databases">
        <authorList>
            <person name="Aronson H.S."/>
        </authorList>
    </citation>
    <scope>NUCLEOTIDE SEQUENCE</scope>
    <source>
        <strain evidence="1">RS19-109</strain>
    </source>
</reference>
<dbReference type="SUPFAM" id="SSF53335">
    <property type="entry name" value="S-adenosyl-L-methionine-dependent methyltransferases"/>
    <property type="match status" value="1"/>
</dbReference>
<sequence>MERAPECCLVCGAKEKEPLITINEWQVVRCSACGMGSLDPRPSVADLAEMYDKQYCKERFCEAEGDTSMTLQKRLSLESSRLRFIKKFKTTGKVLDIGCGFGYFLAACREKGYLVHGVDFSGYAVEHAQNRLKIPVTVGPLDSVQLEGDKFDVVTMWHSLEHTPDPSSALEKAKGWLKKDGVLVVDVPNYLGTDAAKYGREWTGWDPPYHLWHFTPETLTRLLAKHGFEVQTKKTYHSEYIKEQLEKYLLLKPVARMIAQLYSGHSVAVVARLAAV</sequence>
<keyword evidence="1" id="KW-0489">Methyltransferase</keyword>
<gene>
    <name evidence="1" type="ORF">OLX77_09035</name>
</gene>
<keyword evidence="1" id="KW-0808">Transferase</keyword>
<dbReference type="RefSeq" id="WP_307633267.1">
    <property type="nucleotide sequence ID" value="NZ_JAPHEH010000001.1"/>
</dbReference>
<dbReference type="Proteomes" id="UP001154240">
    <property type="component" value="Unassembled WGS sequence"/>
</dbReference>
<evidence type="ECO:0000313" key="1">
    <source>
        <dbReference type="EMBL" id="MDG4476299.1"/>
    </source>
</evidence>
<dbReference type="GO" id="GO:0008168">
    <property type="term" value="F:methyltransferase activity"/>
    <property type="evidence" value="ECO:0007669"/>
    <property type="project" value="UniProtKB-KW"/>
</dbReference>
<name>A0A9X4MK37_9BACT</name>
<keyword evidence="2" id="KW-1185">Reference proteome</keyword>
<reference evidence="1" key="1">
    <citation type="journal article" date="2022" name="bioRxiv">
        <title>Thiovibrio frasassiensisgen. nov., sp. nov., an autotrophic, elemental sulfur disproportionating bacterium isolated from sulfidic karst sediment, and proposal of Thiovibrionaceae fam. nov.</title>
        <authorList>
            <person name="Aronson H."/>
            <person name="Thomas C."/>
            <person name="Bhattacharyya M."/>
            <person name="Eckstein S."/>
            <person name="Jensen S."/>
            <person name="Barco R."/>
            <person name="Macalady J."/>
            <person name="Amend J."/>
        </authorList>
    </citation>
    <scope>NUCLEOTIDE SEQUENCE</scope>
    <source>
        <strain evidence="1">RS19-109</strain>
    </source>
</reference>